<sequence>MERERLIVAIDFGTTYSGVAFCHSTQDGLRNSEVVSTWASNGVAPKTPTEIRYFPDGKESLWGAEASLPCERRQAKDTAPVYSRFKLLLDPTIYGGVYTSRSKPWSLLRRLEDLRLEDSASIKLPSGKTAIDVSSDYLKLLYNDLMNNRLRKRYPDTLDITPIEFVFTIPAIWSHKAQEATRYAAKTAGFSSRPSDSLSLVSEPEAAAMFVLQAMREKNFSRISGQKTTLKRGENFVICDCGGGTVDLISYEVEEEYPKFSLKESVVGTGAKCGSSYIDAAFKSFLLEKLGSHRKDEGWFQKLVEGGSTLMKTFDSIKRSFGQTTNDIWFLELGTEVPDNEEAGIVDSELEFTAISSRVRACRSEITLLYRKDLQALFDPVVDNVIQLIKDQVKIIRSKHSSEIAPTIFLVGGFGESQYLYKRLAEWAANQTPSLIVVNPTESWSAIMRGAIIQTLKPAVRSRRLRQHYGFRCNIPFNPAKHDITDAYECPFGGWYLRNSVKWTAAMASRDLLTLRLRLKSGIVFADFPAVDVAKLPSTTVVDNFGNEKQRYKMDFVVKMKIGSADAIFSIWLNGECLGRTRISHDDEDDYESGLVPSQLGSWLET</sequence>
<comment type="caution">
    <text evidence="1">The sequence shown here is derived from an EMBL/GenBank/DDBJ whole genome shotgun (WGS) entry which is preliminary data.</text>
</comment>
<dbReference type="SUPFAM" id="SSF53067">
    <property type="entry name" value="Actin-like ATPase domain"/>
    <property type="match status" value="2"/>
</dbReference>
<dbReference type="AlphaFoldDB" id="A0A7C8V423"/>
<dbReference type="InterPro" id="IPR043129">
    <property type="entry name" value="ATPase_NBD"/>
</dbReference>
<accession>A0A7C8V423</accession>
<proteinExistence type="predicted"/>
<dbReference type="OrthoDB" id="2963168at2759"/>
<dbReference type="CDD" id="cd10170">
    <property type="entry name" value="ASKHA_NBD_HSP70"/>
    <property type="match status" value="1"/>
</dbReference>
<organism evidence="1 2">
    <name type="scientific">Orbilia oligospora</name>
    <name type="common">Nematode-trapping fungus</name>
    <name type="synonym">Arthrobotrys oligospora</name>
    <dbReference type="NCBI Taxonomy" id="2813651"/>
    <lineage>
        <taxon>Eukaryota</taxon>
        <taxon>Fungi</taxon>
        <taxon>Dikarya</taxon>
        <taxon>Ascomycota</taxon>
        <taxon>Pezizomycotina</taxon>
        <taxon>Orbiliomycetes</taxon>
        <taxon>Orbiliales</taxon>
        <taxon>Orbiliaceae</taxon>
        <taxon>Orbilia</taxon>
    </lineage>
</organism>
<evidence type="ECO:0000313" key="1">
    <source>
        <dbReference type="EMBL" id="KAF3275870.1"/>
    </source>
</evidence>
<protein>
    <submittedName>
        <fullName evidence="1">Uncharacterized protein</fullName>
    </submittedName>
</protein>
<reference evidence="1 2" key="1">
    <citation type="submission" date="2020-01" db="EMBL/GenBank/DDBJ databases">
        <authorList>
            <person name="Palmer J.M."/>
        </authorList>
    </citation>
    <scope>NUCLEOTIDE SEQUENCE [LARGE SCALE GENOMIC DNA]</scope>
    <source>
        <strain evidence="1 2">TWF970</strain>
    </source>
</reference>
<dbReference type="Gene3D" id="3.30.420.40">
    <property type="match status" value="1"/>
</dbReference>
<dbReference type="Proteomes" id="UP000474640">
    <property type="component" value="Unassembled WGS sequence"/>
</dbReference>
<gene>
    <name evidence="1" type="ORF">TWF970_006482</name>
</gene>
<dbReference type="EMBL" id="JAABOJ010000035">
    <property type="protein sequence ID" value="KAF3275870.1"/>
    <property type="molecule type" value="Genomic_DNA"/>
</dbReference>
<dbReference type="PANTHER" id="PTHR14187:SF5">
    <property type="entry name" value="HEAT SHOCK 70 KDA PROTEIN 12A"/>
    <property type="match status" value="1"/>
</dbReference>
<name>A0A7C8V423_ORBOL</name>
<dbReference type="PANTHER" id="PTHR14187">
    <property type="entry name" value="ALPHA KINASE/ELONGATION FACTOR 2 KINASE"/>
    <property type="match status" value="1"/>
</dbReference>
<evidence type="ECO:0000313" key="2">
    <source>
        <dbReference type="Proteomes" id="UP000474640"/>
    </source>
</evidence>